<dbReference type="EMBL" id="FRYL01000045">
    <property type="protein sequence ID" value="SHO81652.1"/>
    <property type="molecule type" value="Genomic_DNA"/>
</dbReference>
<accession>A0A1W1ELI5</accession>
<protein>
    <submittedName>
        <fullName evidence="3">Putative outer membrane protein A</fullName>
    </submittedName>
</protein>
<gene>
    <name evidence="3" type="ORF">MNB_SV-15-1198</name>
</gene>
<dbReference type="InterPro" id="IPR027385">
    <property type="entry name" value="Beta-barrel_OMP"/>
</dbReference>
<keyword evidence="1" id="KW-0732">Signal</keyword>
<dbReference type="PROSITE" id="PS51257">
    <property type="entry name" value="PROKAR_LIPOPROTEIN"/>
    <property type="match status" value="1"/>
</dbReference>
<reference evidence="3" key="1">
    <citation type="submission" date="2016-10" db="EMBL/GenBank/DDBJ databases">
        <authorList>
            <person name="de Groot N.N."/>
        </authorList>
    </citation>
    <scope>NUCLEOTIDE SEQUENCE</scope>
</reference>
<sequence length="226" mass="24586">MKLIKLSIASIIAISSCSFAGGDIDPIIEPRIVIPKVPKTKEIKVPTYSSAGFYMALAYSYATEKQRTGITPNGIVTTADDATWKLSGMVSAGYQINDNFSIEGRLTNSMDDVTYNDIDVANYDLTNAALYAKVMYPMAITQENITSIYALLGYGQTTIDGSTTEYQSDGIQWGVGASHNINKNVSIFADYTQLALEDEYDTNSVTASHTDELDVSTINLGVAYKF</sequence>
<dbReference type="InterPro" id="IPR011250">
    <property type="entry name" value="OMP/PagP_B-barrel"/>
</dbReference>
<evidence type="ECO:0000313" key="3">
    <source>
        <dbReference type="EMBL" id="SHO81652.1"/>
    </source>
</evidence>
<dbReference type="Pfam" id="PF13505">
    <property type="entry name" value="OMP_b-brl"/>
    <property type="match status" value="1"/>
</dbReference>
<organism evidence="3">
    <name type="scientific">hydrothermal vent metagenome</name>
    <dbReference type="NCBI Taxonomy" id="652676"/>
    <lineage>
        <taxon>unclassified sequences</taxon>
        <taxon>metagenomes</taxon>
        <taxon>ecological metagenomes</taxon>
    </lineage>
</organism>
<dbReference type="AlphaFoldDB" id="A0A1W1ELI5"/>
<evidence type="ECO:0000256" key="1">
    <source>
        <dbReference type="ARBA" id="ARBA00022729"/>
    </source>
</evidence>
<dbReference type="Gene3D" id="2.40.160.20">
    <property type="match status" value="1"/>
</dbReference>
<evidence type="ECO:0000259" key="2">
    <source>
        <dbReference type="Pfam" id="PF13505"/>
    </source>
</evidence>
<name>A0A1W1ELI5_9ZZZZ</name>
<dbReference type="SUPFAM" id="SSF56925">
    <property type="entry name" value="OMPA-like"/>
    <property type="match status" value="1"/>
</dbReference>
<feature type="domain" description="Outer membrane protein beta-barrel" evidence="2">
    <location>
        <begin position="51"/>
        <end position="226"/>
    </location>
</feature>
<proteinExistence type="predicted"/>